<feature type="region of interest" description="Disordered" evidence="1">
    <location>
        <begin position="45"/>
        <end position="87"/>
    </location>
</feature>
<name>D6GW86_PARA5</name>
<feature type="compositionally biased region" description="Acidic residues" evidence="1">
    <location>
        <begin position="58"/>
        <end position="73"/>
    </location>
</feature>
<sequence length="133" mass="14593">MTSELGDAEDKYRRKIDREDDLILSSTDIRDINDGNTVIKNIPLKRNPMIAYSGMGDGEGEGEGDGNGDDSGDNGEGGKQGGKVRIGVDKRRLKEMMENWGLSFSKPGKKNKKLYQLLTAENGVDENQEKTIG</sequence>
<organism evidence="2 3">
    <name type="scientific">Candidatus Parvarchaeum acidophilus ARMAN-5</name>
    <dbReference type="NCBI Taxonomy" id="662762"/>
    <lineage>
        <taxon>Archaea</taxon>
        <taxon>Candidatus Parvarchaeota</taxon>
        <taxon>Candidatus Parvarchaeum</taxon>
    </lineage>
</organism>
<accession>D6GW86</accession>
<dbReference type="EMBL" id="GG745582">
    <property type="protein sequence ID" value="EFD92523.1"/>
    <property type="molecule type" value="Genomic_DNA"/>
</dbReference>
<evidence type="ECO:0000313" key="3">
    <source>
        <dbReference type="Proteomes" id="UP000009376"/>
    </source>
</evidence>
<reference evidence="2 3" key="1">
    <citation type="journal article" date="2010" name="Proc. Natl. Acad. Sci. U.S.A.">
        <title>Enigmatic, ultrasmall, uncultivated Archaea.</title>
        <authorList>
            <person name="Baker B.J."/>
            <person name="Comolli L.R."/>
            <person name="Dick G.J."/>
            <person name="Hauser L.J."/>
            <person name="Hyatt D."/>
            <person name="Dill B.D."/>
            <person name="Land M.L."/>
            <person name="Verberkmoes N.C."/>
            <person name="Hettich R.L."/>
            <person name="Banfield J.F."/>
        </authorList>
    </citation>
    <scope>NUCLEOTIDE SEQUENCE [LARGE SCALE GENOMIC DNA]</scope>
</reference>
<dbReference type="Proteomes" id="UP000009376">
    <property type="component" value="Unassembled WGS sequence"/>
</dbReference>
<dbReference type="AlphaFoldDB" id="D6GW86"/>
<proteinExistence type="predicted"/>
<evidence type="ECO:0000313" key="2">
    <source>
        <dbReference type="EMBL" id="EFD92523.1"/>
    </source>
</evidence>
<gene>
    <name evidence="2" type="ORF">BJBARM5_0762</name>
</gene>
<protein>
    <submittedName>
        <fullName evidence="2">Uncharacterized protein</fullName>
    </submittedName>
</protein>
<evidence type="ECO:0000256" key="1">
    <source>
        <dbReference type="SAM" id="MobiDB-lite"/>
    </source>
</evidence>